<proteinExistence type="predicted"/>
<gene>
    <name evidence="2" type="ORF">XA68_11111</name>
</gene>
<dbReference type="Proteomes" id="UP000037136">
    <property type="component" value="Unassembled WGS sequence"/>
</dbReference>
<dbReference type="EMBL" id="LAZP02000135">
    <property type="protein sequence ID" value="PFH60334.1"/>
    <property type="molecule type" value="Genomic_DNA"/>
</dbReference>
<feature type="compositionally biased region" description="Low complexity" evidence="1">
    <location>
        <begin position="20"/>
        <end position="31"/>
    </location>
</feature>
<feature type="compositionally biased region" description="Basic residues" evidence="1">
    <location>
        <begin position="101"/>
        <end position="110"/>
    </location>
</feature>
<evidence type="ECO:0000256" key="1">
    <source>
        <dbReference type="SAM" id="MobiDB-lite"/>
    </source>
</evidence>
<feature type="region of interest" description="Disordered" evidence="1">
    <location>
        <begin position="85"/>
        <end position="110"/>
    </location>
</feature>
<keyword evidence="3" id="KW-1185">Reference proteome</keyword>
<dbReference type="AlphaFoldDB" id="A0A2A9PGJ6"/>
<protein>
    <submittedName>
        <fullName evidence="2">Uncharacterized protein</fullName>
    </submittedName>
</protein>
<evidence type="ECO:0000313" key="3">
    <source>
        <dbReference type="Proteomes" id="UP000037136"/>
    </source>
</evidence>
<accession>A0A2A9PGJ6</accession>
<feature type="compositionally biased region" description="Low complexity" evidence="1">
    <location>
        <begin position="88"/>
        <end position="100"/>
    </location>
</feature>
<comment type="caution">
    <text evidence="2">The sequence shown here is derived from an EMBL/GenBank/DDBJ whole genome shotgun (WGS) entry which is preliminary data.</text>
</comment>
<name>A0A2A9PGJ6_OPHUN</name>
<organism evidence="2 3">
    <name type="scientific">Ophiocordyceps unilateralis</name>
    <name type="common">Zombie-ant fungus</name>
    <name type="synonym">Torrubia unilateralis</name>
    <dbReference type="NCBI Taxonomy" id="268505"/>
    <lineage>
        <taxon>Eukaryota</taxon>
        <taxon>Fungi</taxon>
        <taxon>Dikarya</taxon>
        <taxon>Ascomycota</taxon>
        <taxon>Pezizomycotina</taxon>
        <taxon>Sordariomycetes</taxon>
        <taxon>Hypocreomycetidae</taxon>
        <taxon>Hypocreales</taxon>
        <taxon>Ophiocordycipitaceae</taxon>
        <taxon>Ophiocordyceps</taxon>
    </lineage>
</organism>
<reference evidence="2 3" key="2">
    <citation type="journal article" date="2017" name="Sci. Rep.">
        <title>Ant-infecting Ophiocordyceps genomes reveal a high diversity of potential behavioral manipulation genes and a possible major role for enterotoxins.</title>
        <authorList>
            <person name="de Bekker C."/>
            <person name="Ohm R.A."/>
            <person name="Evans H.C."/>
            <person name="Brachmann A."/>
            <person name="Hughes D.P."/>
        </authorList>
    </citation>
    <scope>NUCLEOTIDE SEQUENCE [LARGE SCALE GENOMIC DNA]</scope>
    <source>
        <strain evidence="2 3">SC16a</strain>
    </source>
</reference>
<reference evidence="2 3" key="1">
    <citation type="journal article" date="2015" name="BMC Genomics">
        <title>Gene expression during zombie ant biting behavior reflects the complexity underlying fungal parasitic behavioral manipulation.</title>
        <authorList>
            <person name="de Bekker C."/>
            <person name="Ohm R.A."/>
            <person name="Loreto R.G."/>
            <person name="Sebastian A."/>
            <person name="Albert I."/>
            <person name="Merrow M."/>
            <person name="Brachmann A."/>
            <person name="Hughes D.P."/>
        </authorList>
    </citation>
    <scope>NUCLEOTIDE SEQUENCE [LARGE SCALE GENOMIC DNA]</scope>
    <source>
        <strain evidence="2 3">SC16a</strain>
    </source>
</reference>
<sequence>MLKQRRRAAGPRLERGRGAAGARQQPPRAKPACLPAYLPTYHVQPPRSFPLARASSYARQDPGRQVHLRIRKELSSIIRGRQVRVRTSTAASDQAASHSAASHRLRPVRG</sequence>
<feature type="region of interest" description="Disordered" evidence="1">
    <location>
        <begin position="1"/>
        <end position="31"/>
    </location>
</feature>
<evidence type="ECO:0000313" key="2">
    <source>
        <dbReference type="EMBL" id="PFH60334.1"/>
    </source>
</evidence>